<accession>A0A7R7DQB4</accession>
<dbReference type="EMBL" id="AP023355">
    <property type="protein sequence ID" value="BCJ35863.1"/>
    <property type="molecule type" value="Genomic_DNA"/>
</dbReference>
<dbReference type="KEGG" id="atl:Athai_33660"/>
<dbReference type="SUPFAM" id="SSF51338">
    <property type="entry name" value="Composite domain of metallo-dependent hydrolases"/>
    <property type="match status" value="1"/>
</dbReference>
<proteinExistence type="predicted"/>
<name>A0A7R7DQB4_9ACTN</name>
<evidence type="ECO:0008006" key="3">
    <source>
        <dbReference type="Google" id="ProtNLM"/>
    </source>
</evidence>
<dbReference type="GO" id="GO:0016810">
    <property type="term" value="F:hydrolase activity, acting on carbon-nitrogen (but not peptide) bonds"/>
    <property type="evidence" value="ECO:0007669"/>
    <property type="project" value="InterPro"/>
</dbReference>
<keyword evidence="2" id="KW-1185">Reference proteome</keyword>
<reference evidence="1 2" key="1">
    <citation type="submission" date="2020-08" db="EMBL/GenBank/DDBJ databases">
        <title>Whole genome shotgun sequence of Actinocatenispora thailandica NBRC 105041.</title>
        <authorList>
            <person name="Komaki H."/>
            <person name="Tamura T."/>
        </authorList>
    </citation>
    <scope>NUCLEOTIDE SEQUENCE [LARGE SCALE GENOMIC DNA]</scope>
    <source>
        <strain evidence="1 2">NBRC 105041</strain>
    </source>
</reference>
<dbReference type="AlphaFoldDB" id="A0A7R7DQB4"/>
<gene>
    <name evidence="1" type="ORF">Athai_33660</name>
</gene>
<evidence type="ECO:0000313" key="1">
    <source>
        <dbReference type="EMBL" id="BCJ35863.1"/>
    </source>
</evidence>
<dbReference type="InterPro" id="IPR011059">
    <property type="entry name" value="Metal-dep_hydrolase_composite"/>
</dbReference>
<dbReference type="Gene3D" id="2.30.40.10">
    <property type="entry name" value="Urease, subunit C, domain 1"/>
    <property type="match status" value="1"/>
</dbReference>
<evidence type="ECO:0000313" key="2">
    <source>
        <dbReference type="Proteomes" id="UP000611640"/>
    </source>
</evidence>
<sequence>MQLGFADSGAHLRNMAFYNYGLRLLKRVYRAEQAGTPFLPLPAAVHRLTGELGDWYGVDAGHLRVGGPADVAVLDPAGVADLPADYHEAVMPAFGGLRRMVNRNDDAVAATVVGGHLVYENGRFADGFGTTLHAGRVLRAGRP</sequence>
<dbReference type="Proteomes" id="UP000611640">
    <property type="component" value="Chromosome"/>
</dbReference>
<organism evidence="1 2">
    <name type="scientific">Actinocatenispora thailandica</name>
    <dbReference type="NCBI Taxonomy" id="227318"/>
    <lineage>
        <taxon>Bacteria</taxon>
        <taxon>Bacillati</taxon>
        <taxon>Actinomycetota</taxon>
        <taxon>Actinomycetes</taxon>
        <taxon>Micromonosporales</taxon>
        <taxon>Micromonosporaceae</taxon>
        <taxon>Actinocatenispora</taxon>
    </lineage>
</organism>
<protein>
    <recommendedName>
        <fullName evidence="3">Amidohydrolase 3 domain-containing protein</fullName>
    </recommendedName>
</protein>